<sequence>MKIIGIDLSGPANAKDTVMTVFSIEKGRLIFEETITNASDSMILTAIVRIAKNDEAVIGLDAPLSYQDGGGDRPQDKSIRQFIKGFGLVGGSIMPPTLTKMVYLSLRGIGLTRTMMMHHLLGKVRIVEVHPGAAIGTRIGPENLYHARNYKKEEAQPSRNVIFNWLQTVGLQGLPQEISGTSHQIDSCAAALAAWHWADPDKQPAWLWSETSPEHPFEFCC</sequence>
<dbReference type="AlphaFoldDB" id="A0A7X0LWF9"/>
<evidence type="ECO:0000313" key="1">
    <source>
        <dbReference type="EMBL" id="MBB6445304.1"/>
    </source>
</evidence>
<dbReference type="InterPro" id="IPR007362">
    <property type="entry name" value="DUF429"/>
</dbReference>
<gene>
    <name evidence="1" type="ORF">HNR53_001922</name>
</gene>
<comment type="caution">
    <text evidence="1">The sequence shown here is derived from an EMBL/GenBank/DDBJ whole genome shotgun (WGS) entry which is preliminary data.</text>
</comment>
<name>A0A7X0LWF9_9BACI</name>
<reference evidence="1 2" key="1">
    <citation type="submission" date="2020-08" db="EMBL/GenBank/DDBJ databases">
        <title>Genomic Encyclopedia of Type Strains, Phase IV (KMG-IV): sequencing the most valuable type-strain genomes for metagenomic binning, comparative biology and taxonomic classification.</title>
        <authorList>
            <person name="Goeker M."/>
        </authorList>
    </citation>
    <scope>NUCLEOTIDE SEQUENCE [LARGE SCALE GENOMIC DNA]</scope>
    <source>
        <strain evidence="1 2">DSM 5391</strain>
    </source>
</reference>
<dbReference type="EMBL" id="JACHGK010000005">
    <property type="protein sequence ID" value="MBB6445304.1"/>
    <property type="molecule type" value="Genomic_DNA"/>
</dbReference>
<dbReference type="RefSeq" id="WP_184525205.1">
    <property type="nucleotide sequence ID" value="NZ_JACHGK010000005.1"/>
</dbReference>
<dbReference type="Proteomes" id="UP000531594">
    <property type="component" value="Unassembled WGS sequence"/>
</dbReference>
<evidence type="ECO:0000313" key="2">
    <source>
        <dbReference type="Proteomes" id="UP000531594"/>
    </source>
</evidence>
<keyword evidence="2" id="KW-1185">Reference proteome</keyword>
<organism evidence="1 2">
    <name type="scientific">Bacillus benzoevorans</name>
    <dbReference type="NCBI Taxonomy" id="1456"/>
    <lineage>
        <taxon>Bacteria</taxon>
        <taxon>Bacillati</taxon>
        <taxon>Bacillota</taxon>
        <taxon>Bacilli</taxon>
        <taxon>Bacillales</taxon>
        <taxon>Bacillaceae</taxon>
        <taxon>Bacillus</taxon>
    </lineage>
</organism>
<protein>
    <submittedName>
        <fullName evidence="1">Putative nuclease with RNAse H fold</fullName>
    </submittedName>
</protein>
<accession>A0A7X0LWF9</accession>
<dbReference type="Pfam" id="PF04250">
    <property type="entry name" value="DUF429"/>
    <property type="match status" value="1"/>
</dbReference>
<proteinExistence type="predicted"/>